<organism evidence="5 6">
    <name type="scientific">Streptomyces clavuligerus</name>
    <dbReference type="NCBI Taxonomy" id="1901"/>
    <lineage>
        <taxon>Bacteria</taxon>
        <taxon>Bacillati</taxon>
        <taxon>Actinomycetota</taxon>
        <taxon>Actinomycetes</taxon>
        <taxon>Kitasatosporales</taxon>
        <taxon>Streptomycetaceae</taxon>
        <taxon>Streptomyces</taxon>
    </lineage>
</organism>
<dbReference type="InterPro" id="IPR041916">
    <property type="entry name" value="Anti_sigma_zinc_sf"/>
</dbReference>
<feature type="region of interest" description="Disordered" evidence="3">
    <location>
        <begin position="108"/>
        <end position="139"/>
    </location>
</feature>
<feature type="transmembrane region" description="Helical" evidence="4">
    <location>
        <begin position="144"/>
        <end position="164"/>
    </location>
</feature>
<dbReference type="Gene3D" id="1.10.10.1320">
    <property type="entry name" value="Anti-sigma factor, zinc-finger domain"/>
    <property type="match status" value="1"/>
</dbReference>
<keyword evidence="4" id="KW-0472">Membrane</keyword>
<dbReference type="KEGG" id="sclf:BB341_14080"/>
<dbReference type="RefSeq" id="WP_003961104.1">
    <property type="nucleotide sequence ID" value="NZ_CM001015.1"/>
</dbReference>
<keyword evidence="1" id="KW-0805">Transcription regulation</keyword>
<protein>
    <submittedName>
        <fullName evidence="5">Putative membrane protein</fullName>
    </submittedName>
</protein>
<evidence type="ECO:0000256" key="1">
    <source>
        <dbReference type="ARBA" id="ARBA00023015"/>
    </source>
</evidence>
<feature type="region of interest" description="Disordered" evidence="3">
    <location>
        <begin position="166"/>
        <end position="248"/>
    </location>
</feature>
<accession>E2PVQ6</accession>
<evidence type="ECO:0000256" key="4">
    <source>
        <dbReference type="SAM" id="Phobius"/>
    </source>
</evidence>
<reference evidence="5 6" key="1">
    <citation type="journal article" date="2010" name="Genome Biol. Evol.">
        <title>The sequence of a 1.8-mb bacterial linear plasmid reveals a rich evolutionary reservoir of secondary metabolic pathways.</title>
        <authorList>
            <person name="Medema M.H."/>
            <person name="Trefzer A."/>
            <person name="Kovalchuk A."/>
            <person name="van den Berg M."/>
            <person name="Mueller U."/>
            <person name="Heijne W."/>
            <person name="Wu L."/>
            <person name="Alam M.T."/>
            <person name="Ronning C.M."/>
            <person name="Nierman W.C."/>
            <person name="Bovenberg R.A.L."/>
            <person name="Breitling R."/>
            <person name="Takano E."/>
        </authorList>
    </citation>
    <scope>NUCLEOTIDE SEQUENCE [LARGE SCALE GENOMIC DNA]</scope>
    <source>
        <strain evidence="6">ATCC 27064 / DSM 738 / JCM 4710 / NBRC 13307 / NCIMB 12785 / NRRL 3585 / VKM Ac-602</strain>
    </source>
</reference>
<evidence type="ECO:0000313" key="6">
    <source>
        <dbReference type="Proteomes" id="UP000002357"/>
    </source>
</evidence>
<dbReference type="AlphaFoldDB" id="E2PVQ6"/>
<dbReference type="EMBL" id="CM000913">
    <property type="protein sequence ID" value="EFG07970.1"/>
    <property type="molecule type" value="Genomic_DNA"/>
</dbReference>
<evidence type="ECO:0000256" key="2">
    <source>
        <dbReference type="ARBA" id="ARBA00023163"/>
    </source>
</evidence>
<evidence type="ECO:0000313" key="5">
    <source>
        <dbReference type="EMBL" id="EFG07970.1"/>
    </source>
</evidence>
<keyword evidence="2" id="KW-0804">Transcription</keyword>
<proteinExistence type="predicted"/>
<dbReference type="OrthoDB" id="4350643at2"/>
<keyword evidence="6" id="KW-1185">Reference proteome</keyword>
<keyword evidence="4" id="KW-1133">Transmembrane helix</keyword>
<gene>
    <name evidence="5" type="ORF">SCLAV_2897</name>
</gene>
<evidence type="ECO:0000256" key="3">
    <source>
        <dbReference type="SAM" id="MobiDB-lite"/>
    </source>
</evidence>
<feature type="compositionally biased region" description="Basic and acidic residues" evidence="3">
    <location>
        <begin position="191"/>
        <end position="214"/>
    </location>
</feature>
<dbReference type="STRING" id="1901.BB341_14080"/>
<sequence length="307" mass="32201">MTSTADMTQHPDVSEISDLTEGLLSPSRSVALRQHLDICELCADVRASLEEIRGLLGTLPGASRMPADIAERIDAALAAEALLASTSPGGSGAHVSRETSTVVPVLEPRPTVDRPLGKGQGTNGPDRGTTGPGRTVRFRRRRRAIGAVLAVAAAGMSVLLVQSFSSPDEVKPPSARGESIDTPVAGSQEFSDERLEEQARALAADHEGHTRDSSGRSTDFGALDEGGAPQLKHLPTAPPCVQKATDRADSPLGVDTGTYRGAAAFLLVFRDGGDSARIEAFVISADCVGSTRSSTGKVLFQRDYPRH</sequence>
<name>E2PVQ6_STRCL</name>
<dbReference type="Proteomes" id="UP000002357">
    <property type="component" value="Chromosome"/>
</dbReference>
<feature type="region of interest" description="Disordered" evidence="3">
    <location>
        <begin position="1"/>
        <end position="20"/>
    </location>
</feature>
<dbReference type="eggNOG" id="COG5662">
    <property type="taxonomic scope" value="Bacteria"/>
</dbReference>
<keyword evidence="4" id="KW-0812">Transmembrane</keyword>